<dbReference type="SUPFAM" id="SSF55729">
    <property type="entry name" value="Acyl-CoA N-acyltransferases (Nat)"/>
    <property type="match status" value="2"/>
</dbReference>
<dbReference type="RefSeq" id="WP_151860127.1">
    <property type="nucleotide sequence ID" value="NZ_WBZC01000010.1"/>
</dbReference>
<dbReference type="InterPro" id="IPR016181">
    <property type="entry name" value="Acyl_CoA_acyltransferase"/>
</dbReference>
<dbReference type="PROSITE" id="PS51186">
    <property type="entry name" value="GNAT"/>
    <property type="match status" value="1"/>
</dbReference>
<evidence type="ECO:0000259" key="1">
    <source>
        <dbReference type="PROSITE" id="PS51186"/>
    </source>
</evidence>
<proteinExistence type="predicted"/>
<feature type="domain" description="N-acetyltransferase" evidence="1">
    <location>
        <begin position="156"/>
        <end position="254"/>
    </location>
</feature>
<dbReference type="Pfam" id="PF00583">
    <property type="entry name" value="Acetyltransf_1"/>
    <property type="match status" value="1"/>
</dbReference>
<dbReference type="AlphaFoldDB" id="A0A6I0FDG7"/>
<dbReference type="Proteomes" id="UP000432715">
    <property type="component" value="Unassembled WGS sequence"/>
</dbReference>
<dbReference type="Gene3D" id="3.40.630.30">
    <property type="match status" value="1"/>
</dbReference>
<accession>A0A6I0FDG7</accession>
<sequence>MIETRLARKEDIKELSIFISRMNRNEENHIGFCGTDSKEIENSLVEDITDIPFTESFIIAINDDKIIGALGFDADIESNNVEIWGPFIEKSKWDTVLDLWSKMLELIPNEIEIMSMFINKENKNCIELVNSLQFKRESDQTILFFERSFTHKLENIPIIELSADYHKQMEILHDNTFSNAYYSGSKIIERLNSYRKVFVDIEKASLTGYVYVEVNPRFGEGSIEFFAVDKSKRGKGIGVKLLTMALKWIFLLIQ</sequence>
<keyword evidence="3" id="KW-1185">Reference proteome</keyword>
<comment type="caution">
    <text evidence="2">The sequence shown here is derived from an EMBL/GenBank/DDBJ whole genome shotgun (WGS) entry which is preliminary data.</text>
</comment>
<evidence type="ECO:0000313" key="2">
    <source>
        <dbReference type="EMBL" id="KAB3537296.1"/>
    </source>
</evidence>
<protein>
    <submittedName>
        <fullName evidence="2">GNAT family N-acetyltransferase</fullName>
    </submittedName>
</protein>
<organism evidence="2 3">
    <name type="scientific">Alkaliphilus pronyensis</name>
    <dbReference type="NCBI Taxonomy" id="1482732"/>
    <lineage>
        <taxon>Bacteria</taxon>
        <taxon>Bacillati</taxon>
        <taxon>Bacillota</taxon>
        <taxon>Clostridia</taxon>
        <taxon>Peptostreptococcales</taxon>
        <taxon>Natronincolaceae</taxon>
        <taxon>Alkaliphilus</taxon>
    </lineage>
</organism>
<evidence type="ECO:0000313" key="3">
    <source>
        <dbReference type="Proteomes" id="UP000432715"/>
    </source>
</evidence>
<dbReference type="EMBL" id="WBZC01000010">
    <property type="protein sequence ID" value="KAB3537296.1"/>
    <property type="molecule type" value="Genomic_DNA"/>
</dbReference>
<reference evidence="2 3" key="1">
    <citation type="submission" date="2019-10" db="EMBL/GenBank/DDBJ databases">
        <title>Alkaliphilus serpentinus sp. nov. and Alkaliphilus pronyensis sp. nov., two novel anaerobic alkaliphilic species isolated from the serpentinized-hosted hydrothermal field of the Prony Bay (New Caledonia).</title>
        <authorList>
            <person name="Postec A."/>
        </authorList>
    </citation>
    <scope>NUCLEOTIDE SEQUENCE [LARGE SCALE GENOMIC DNA]</scope>
    <source>
        <strain evidence="2 3">LacV</strain>
    </source>
</reference>
<dbReference type="InterPro" id="IPR000182">
    <property type="entry name" value="GNAT_dom"/>
</dbReference>
<dbReference type="GO" id="GO:0016747">
    <property type="term" value="F:acyltransferase activity, transferring groups other than amino-acyl groups"/>
    <property type="evidence" value="ECO:0007669"/>
    <property type="project" value="InterPro"/>
</dbReference>
<keyword evidence="2" id="KW-0808">Transferase</keyword>
<name>A0A6I0FDG7_9FIRM</name>
<dbReference type="CDD" id="cd04301">
    <property type="entry name" value="NAT_SF"/>
    <property type="match status" value="1"/>
</dbReference>
<dbReference type="OrthoDB" id="87299at2"/>
<gene>
    <name evidence="2" type="ORF">F8154_03110</name>
</gene>